<dbReference type="Pfam" id="PF22562">
    <property type="entry name" value="UBA_7"/>
    <property type="match status" value="1"/>
</dbReference>
<evidence type="ECO:0000256" key="2">
    <source>
        <dbReference type="ARBA" id="ARBA00023157"/>
    </source>
</evidence>
<gene>
    <name evidence="7" type="ORF">GAYE_SCF56G6380</name>
</gene>
<dbReference type="InterPro" id="IPR001012">
    <property type="entry name" value="UBX_dom"/>
</dbReference>
<evidence type="ECO:0000256" key="1">
    <source>
        <dbReference type="ARBA" id="ARBA00003318"/>
    </source>
</evidence>
<dbReference type="PROSITE" id="PS51352">
    <property type="entry name" value="THIOREDOXIN_2"/>
    <property type="match status" value="1"/>
</dbReference>
<dbReference type="PANTHER" id="PTHR46115">
    <property type="entry name" value="THIOREDOXIN-LIKE PROTEIN 1"/>
    <property type="match status" value="1"/>
</dbReference>
<proteinExistence type="predicted"/>
<keyword evidence="8" id="KW-1185">Reference proteome</keyword>
<dbReference type="CDD" id="cd02947">
    <property type="entry name" value="TRX_family"/>
    <property type="match status" value="1"/>
</dbReference>
<dbReference type="EMBL" id="JANCYU010000064">
    <property type="protein sequence ID" value="KAK4528437.1"/>
    <property type="molecule type" value="Genomic_DNA"/>
</dbReference>
<feature type="region of interest" description="Disordered" evidence="3">
    <location>
        <begin position="303"/>
        <end position="340"/>
    </location>
</feature>
<feature type="compositionally biased region" description="Acidic residues" evidence="3">
    <location>
        <begin position="190"/>
        <end position="201"/>
    </location>
</feature>
<dbReference type="Gene3D" id="3.10.20.90">
    <property type="entry name" value="Phosphatidylinositol 3-kinase Catalytic Subunit, Chain A, domain 1"/>
    <property type="match status" value="1"/>
</dbReference>
<dbReference type="InterPro" id="IPR029071">
    <property type="entry name" value="Ubiquitin-like_domsf"/>
</dbReference>
<dbReference type="Proteomes" id="UP001300502">
    <property type="component" value="Unassembled WGS sequence"/>
</dbReference>
<evidence type="ECO:0000259" key="6">
    <source>
        <dbReference type="PROSITE" id="PS51352"/>
    </source>
</evidence>
<dbReference type="PRINTS" id="PR00421">
    <property type="entry name" value="THIOREDOXIN"/>
</dbReference>
<feature type="domain" description="Thioredoxin" evidence="6">
    <location>
        <begin position="1"/>
        <end position="106"/>
    </location>
</feature>
<protein>
    <recommendedName>
        <fullName evidence="9">Thioredoxin</fullName>
    </recommendedName>
</protein>
<organism evidence="7 8">
    <name type="scientific">Galdieria yellowstonensis</name>
    <dbReference type="NCBI Taxonomy" id="3028027"/>
    <lineage>
        <taxon>Eukaryota</taxon>
        <taxon>Rhodophyta</taxon>
        <taxon>Bangiophyceae</taxon>
        <taxon>Galdieriales</taxon>
        <taxon>Galdieriaceae</taxon>
        <taxon>Galdieria</taxon>
    </lineage>
</organism>
<accession>A0AAV9IMB8</accession>
<comment type="function">
    <text evidence="1">Participates in various redox reactions through the reversible oxidation of its active center dithiol to a disulfide and catalyzes dithiol-disulfide exchange reactions.</text>
</comment>
<dbReference type="CDD" id="cd01767">
    <property type="entry name" value="UBX"/>
    <property type="match status" value="1"/>
</dbReference>
<dbReference type="PROSITE" id="PS50033">
    <property type="entry name" value="UBX"/>
    <property type="match status" value="1"/>
</dbReference>
<dbReference type="SMART" id="SM00165">
    <property type="entry name" value="UBA"/>
    <property type="match status" value="1"/>
</dbReference>
<dbReference type="PROSITE" id="PS00194">
    <property type="entry name" value="THIOREDOXIN_1"/>
    <property type="match status" value="1"/>
</dbReference>
<dbReference type="Gene3D" id="3.40.30.10">
    <property type="entry name" value="Glutaredoxin"/>
    <property type="match status" value="1"/>
</dbReference>
<dbReference type="FunFam" id="3.40.30.10:FF:000245">
    <property type="entry name" value="Thioredoxin"/>
    <property type="match status" value="1"/>
</dbReference>
<dbReference type="InterPro" id="IPR015940">
    <property type="entry name" value="UBA"/>
</dbReference>
<feature type="compositionally biased region" description="Basic and acidic residues" evidence="3">
    <location>
        <begin position="217"/>
        <end position="246"/>
    </location>
</feature>
<reference evidence="7 8" key="1">
    <citation type="submission" date="2022-07" db="EMBL/GenBank/DDBJ databases">
        <title>Genome-wide signatures of adaptation to extreme environments.</title>
        <authorList>
            <person name="Cho C.H."/>
            <person name="Yoon H.S."/>
        </authorList>
    </citation>
    <scope>NUCLEOTIDE SEQUENCE [LARGE SCALE GENOMIC DNA]</scope>
    <source>
        <strain evidence="7 8">108.79 E11</strain>
    </source>
</reference>
<dbReference type="SUPFAM" id="SSF54236">
    <property type="entry name" value="Ubiquitin-like"/>
    <property type="match status" value="1"/>
</dbReference>
<dbReference type="InterPro" id="IPR017937">
    <property type="entry name" value="Thioredoxin_CS"/>
</dbReference>
<keyword evidence="2" id="KW-1015">Disulfide bond</keyword>
<sequence>MVRQVSSLSEFDKVLREAGSKLVVIDFFAQWCGPCHFIAPFVENLATKYPQVVFVKVDVDQASDVASTCGISAMPTFHFYKNNQKVDQVVGADPNTLENVIKKHMTSMEQTGGHVLGHGEPSNTTINWNIGKTQQQEANVSKPLYNEEYLKQLVEMGFPELRAKRALLRTKQESVETAMNWLFEHMEDEDIDSPLEEEEEQAAATEMTQNSSSSLSEEEKRARAQEALERVRKKRQEEEKKAEIEREKNRIKTGKELAEAKAALEEQKRKAHVEKLQKEKMEAQKERERLRELLRQDREERLARMGNHPTSVEKQQQNRNPPENSNPRSSSTHQQGSGVVQLRFPDGSKLESEFESHMKLREIARFVEKNRPDIPRFTLAQTYPRKIFTEEELNTLTIQDAQLIPRGLLLVNRK</sequence>
<dbReference type="SUPFAM" id="SSF52833">
    <property type="entry name" value="Thioredoxin-like"/>
    <property type="match status" value="1"/>
</dbReference>
<evidence type="ECO:0000313" key="7">
    <source>
        <dbReference type="EMBL" id="KAK4528437.1"/>
    </source>
</evidence>
<evidence type="ECO:0000256" key="3">
    <source>
        <dbReference type="SAM" id="MobiDB-lite"/>
    </source>
</evidence>
<dbReference type="PROSITE" id="PS50030">
    <property type="entry name" value="UBA"/>
    <property type="match status" value="1"/>
</dbReference>
<name>A0AAV9IMB8_9RHOD</name>
<feature type="region of interest" description="Disordered" evidence="3">
    <location>
        <begin position="190"/>
        <end position="246"/>
    </location>
</feature>
<feature type="domain" description="UBX" evidence="5">
    <location>
        <begin position="340"/>
        <end position="411"/>
    </location>
</feature>
<dbReference type="Gene3D" id="1.10.8.10">
    <property type="entry name" value="DNA helicase RuvA subunit, C-terminal domain"/>
    <property type="match status" value="1"/>
</dbReference>
<dbReference type="InterPro" id="IPR009060">
    <property type="entry name" value="UBA-like_sf"/>
</dbReference>
<evidence type="ECO:0000259" key="5">
    <source>
        <dbReference type="PROSITE" id="PS50033"/>
    </source>
</evidence>
<evidence type="ECO:0000313" key="8">
    <source>
        <dbReference type="Proteomes" id="UP001300502"/>
    </source>
</evidence>
<dbReference type="AlphaFoldDB" id="A0AAV9IMB8"/>
<evidence type="ECO:0000259" key="4">
    <source>
        <dbReference type="PROSITE" id="PS50030"/>
    </source>
</evidence>
<dbReference type="SMART" id="SM00166">
    <property type="entry name" value="UBX"/>
    <property type="match status" value="1"/>
</dbReference>
<dbReference type="InterPro" id="IPR013766">
    <property type="entry name" value="Thioredoxin_domain"/>
</dbReference>
<comment type="caution">
    <text evidence="7">The sequence shown here is derived from an EMBL/GenBank/DDBJ whole genome shotgun (WGS) entry which is preliminary data.</text>
</comment>
<dbReference type="Pfam" id="PF00789">
    <property type="entry name" value="UBX"/>
    <property type="match status" value="1"/>
</dbReference>
<feature type="domain" description="UBA" evidence="4">
    <location>
        <begin position="144"/>
        <end position="185"/>
    </location>
</feature>
<feature type="compositionally biased region" description="Low complexity" evidence="3">
    <location>
        <begin position="315"/>
        <end position="331"/>
    </location>
</feature>
<dbReference type="Pfam" id="PF00085">
    <property type="entry name" value="Thioredoxin"/>
    <property type="match status" value="1"/>
</dbReference>
<dbReference type="SUPFAM" id="SSF46934">
    <property type="entry name" value="UBA-like"/>
    <property type="match status" value="1"/>
</dbReference>
<dbReference type="InterPro" id="IPR036249">
    <property type="entry name" value="Thioredoxin-like_sf"/>
</dbReference>
<feature type="region of interest" description="Disordered" evidence="3">
    <location>
        <begin position="266"/>
        <end position="288"/>
    </location>
</feature>
<evidence type="ECO:0008006" key="9">
    <source>
        <dbReference type="Google" id="ProtNLM"/>
    </source>
</evidence>